<feature type="transmembrane region" description="Helical" evidence="6">
    <location>
        <begin position="372"/>
        <end position="390"/>
    </location>
</feature>
<feature type="transmembrane region" description="Helical" evidence="6">
    <location>
        <begin position="161"/>
        <end position="181"/>
    </location>
</feature>
<name>W6MF61_9ASCO</name>
<dbReference type="PANTHER" id="PTHR45649:SF11">
    <property type="entry name" value="TRANSPORTER, PUTATIVE (EUROFUNG)-RELATED"/>
    <property type="match status" value="1"/>
</dbReference>
<feature type="transmembrane region" description="Helical" evidence="6">
    <location>
        <begin position="41"/>
        <end position="65"/>
    </location>
</feature>
<reference evidence="7" key="2">
    <citation type="submission" date="2014-02" db="EMBL/GenBank/DDBJ databases">
        <title>Complete DNA sequence of /Kuraishia capsulata/ illustrates novel genomic features among budding yeasts (/Saccharomycotina/).</title>
        <authorList>
            <person name="Morales L."/>
            <person name="Noel B."/>
            <person name="Porcel B."/>
            <person name="Marcet-Houben M."/>
            <person name="Hullo M-F."/>
            <person name="Sacerdot C."/>
            <person name="Tekaia F."/>
            <person name="Leh-Louis V."/>
            <person name="Despons L."/>
            <person name="Khanna V."/>
            <person name="Aury J-M."/>
            <person name="Barbe V."/>
            <person name="Couloux A."/>
            <person name="Labadie K."/>
            <person name="Pelletier E."/>
            <person name="Souciet J-L."/>
            <person name="Boekhout T."/>
            <person name="Gabaldon T."/>
            <person name="Wincker P."/>
            <person name="Dujon B."/>
        </authorList>
    </citation>
    <scope>NUCLEOTIDE SEQUENCE</scope>
    <source>
        <strain evidence="7">CBS 1993</strain>
    </source>
</reference>
<evidence type="ECO:0000256" key="3">
    <source>
        <dbReference type="ARBA" id="ARBA00022692"/>
    </source>
</evidence>
<keyword evidence="8" id="KW-1185">Reference proteome</keyword>
<comment type="subcellular location">
    <subcellularLocation>
        <location evidence="1">Membrane</location>
        <topology evidence="1">Multi-pass membrane protein</topology>
    </subcellularLocation>
</comment>
<evidence type="ECO:0000256" key="1">
    <source>
        <dbReference type="ARBA" id="ARBA00004141"/>
    </source>
</evidence>
<evidence type="ECO:0008006" key="9">
    <source>
        <dbReference type="Google" id="ProtNLM"/>
    </source>
</evidence>
<dbReference type="Gene3D" id="1.20.1740.10">
    <property type="entry name" value="Amino acid/polyamine transporter I"/>
    <property type="match status" value="1"/>
</dbReference>
<evidence type="ECO:0000256" key="5">
    <source>
        <dbReference type="ARBA" id="ARBA00023136"/>
    </source>
</evidence>
<feature type="transmembrane region" description="Helical" evidence="6">
    <location>
        <begin position="71"/>
        <end position="95"/>
    </location>
</feature>
<feature type="transmembrane region" description="Helical" evidence="6">
    <location>
        <begin position="473"/>
        <end position="493"/>
    </location>
</feature>
<protein>
    <recommendedName>
        <fullName evidence="9">Amino acid permease/ SLC12A domain-containing protein</fullName>
    </recommendedName>
</protein>
<proteinExistence type="predicted"/>
<dbReference type="STRING" id="1382522.W6MF61"/>
<dbReference type="PROSITE" id="PS00218">
    <property type="entry name" value="AMINO_ACID_PERMEASE_1"/>
    <property type="match status" value="1"/>
</dbReference>
<feature type="transmembrane region" description="Helical" evidence="6">
    <location>
        <begin position="271"/>
        <end position="293"/>
    </location>
</feature>
<dbReference type="HOGENOM" id="CLU_004495_2_1_1"/>
<evidence type="ECO:0000256" key="6">
    <source>
        <dbReference type="SAM" id="Phobius"/>
    </source>
</evidence>
<reference evidence="7" key="1">
    <citation type="submission" date="2013-12" db="EMBL/GenBank/DDBJ databases">
        <authorList>
            <person name="Genoscope - CEA"/>
        </authorList>
    </citation>
    <scope>NUCLEOTIDE SEQUENCE</scope>
    <source>
        <strain evidence="7">CBS 1993</strain>
    </source>
</reference>
<feature type="transmembrane region" description="Helical" evidence="6">
    <location>
        <begin position="116"/>
        <end position="149"/>
    </location>
</feature>
<feature type="transmembrane region" description="Helical" evidence="6">
    <location>
        <begin position="313"/>
        <end position="338"/>
    </location>
</feature>
<dbReference type="EMBL" id="HG793125">
    <property type="protein sequence ID" value="CDK24046.1"/>
    <property type="molecule type" value="Genomic_DNA"/>
</dbReference>
<feature type="transmembrane region" description="Helical" evidence="6">
    <location>
        <begin position="229"/>
        <end position="250"/>
    </location>
</feature>
<keyword evidence="5 6" id="KW-0472">Membrane</keyword>
<dbReference type="GO" id="GO:0022857">
    <property type="term" value="F:transmembrane transporter activity"/>
    <property type="evidence" value="ECO:0007669"/>
    <property type="project" value="InterPro"/>
</dbReference>
<dbReference type="InterPro" id="IPR002293">
    <property type="entry name" value="AA/rel_permease1"/>
</dbReference>
<feature type="transmembrane region" description="Helical" evidence="6">
    <location>
        <begin position="188"/>
        <end position="209"/>
    </location>
</feature>
<gene>
    <name evidence="7" type="ORF">KUCA_T00000006001</name>
</gene>
<feature type="transmembrane region" description="Helical" evidence="6">
    <location>
        <begin position="435"/>
        <end position="458"/>
    </location>
</feature>
<evidence type="ECO:0000256" key="2">
    <source>
        <dbReference type="ARBA" id="ARBA00022448"/>
    </source>
</evidence>
<evidence type="ECO:0000313" key="7">
    <source>
        <dbReference type="EMBL" id="CDK24046.1"/>
    </source>
</evidence>
<dbReference type="GO" id="GO:0006865">
    <property type="term" value="P:amino acid transport"/>
    <property type="evidence" value="ECO:0007669"/>
    <property type="project" value="InterPro"/>
</dbReference>
<dbReference type="InterPro" id="IPR004840">
    <property type="entry name" value="Amino_acid_permease_CS"/>
</dbReference>
<sequence>MSTAEAKTSINVELEALGSGSPEYFHDETEKLRVQFSTFSLISVGFSVTATWAGYGSSVAASFIYGGAPAVVWTLPVAAIYLTLVAIGMAELASAYPSTGGQYHWVYMVAPDNCKVFLSFFCGWSLTVASWFAACSLCQACAGFVFNMASMKNPDFVATEWQLYLLYLLFYVACTSVNVFASKWLAQVNNLIMMVSVIGLIVSGLSMLICHKAGFRSNSFVWTDYTNSTGWSSNGLTFLLGVANACFGLLGADGASHLTDEIDLPGRKVPLAMILPPILGFLTGWPFSIVVAYCAKDLESVMTSSFPIVEVYYSATGSIGLTIFCTFLIMVTMFGGAIGSQEVNSRSSAALARDGGMPFPNFFGKIDTKWRVPINAMLLQGAFVFLYGLAQLGSSAAFVAAVNSLSLFCMVSYTLPQATLLVRGRSILPPRYLDLGYYFGHFVNISSVLLTLLFGVIFCYPTYKDITLPNMNWVSVTCVGIAIILVFGWFCGLRKTYQGPAMNFGKINRLREEALVK</sequence>
<organism evidence="7 8">
    <name type="scientific">Kuraishia capsulata CBS 1993</name>
    <dbReference type="NCBI Taxonomy" id="1382522"/>
    <lineage>
        <taxon>Eukaryota</taxon>
        <taxon>Fungi</taxon>
        <taxon>Dikarya</taxon>
        <taxon>Ascomycota</taxon>
        <taxon>Saccharomycotina</taxon>
        <taxon>Pichiomycetes</taxon>
        <taxon>Pichiales</taxon>
        <taxon>Pichiaceae</taxon>
        <taxon>Kuraishia</taxon>
    </lineage>
</organism>
<dbReference type="PIRSF" id="PIRSF006060">
    <property type="entry name" value="AA_transporter"/>
    <property type="match status" value="1"/>
</dbReference>
<keyword evidence="2" id="KW-0813">Transport</keyword>
<keyword evidence="4 6" id="KW-1133">Transmembrane helix</keyword>
<evidence type="ECO:0000313" key="8">
    <source>
        <dbReference type="Proteomes" id="UP000019384"/>
    </source>
</evidence>
<accession>W6MF61</accession>
<dbReference type="Proteomes" id="UP000019384">
    <property type="component" value="Unassembled WGS sequence"/>
</dbReference>
<keyword evidence="3 6" id="KW-0812">Transmembrane</keyword>
<dbReference type="PANTHER" id="PTHR45649">
    <property type="entry name" value="AMINO-ACID PERMEASE BAT1"/>
    <property type="match status" value="1"/>
</dbReference>
<dbReference type="Pfam" id="PF13520">
    <property type="entry name" value="AA_permease_2"/>
    <property type="match status" value="1"/>
</dbReference>
<feature type="transmembrane region" description="Helical" evidence="6">
    <location>
        <begin position="396"/>
        <end position="415"/>
    </location>
</feature>
<dbReference type="GO" id="GO:0016020">
    <property type="term" value="C:membrane"/>
    <property type="evidence" value="ECO:0007669"/>
    <property type="project" value="UniProtKB-SubCell"/>
</dbReference>
<dbReference type="OrthoDB" id="2417308at2759"/>
<dbReference type="RefSeq" id="XP_022456064.1">
    <property type="nucleotide sequence ID" value="XM_022604502.1"/>
</dbReference>
<evidence type="ECO:0000256" key="4">
    <source>
        <dbReference type="ARBA" id="ARBA00022989"/>
    </source>
</evidence>
<dbReference type="GeneID" id="34517452"/>
<dbReference type="AlphaFoldDB" id="W6MF61"/>